<dbReference type="InterPro" id="IPR013320">
    <property type="entry name" value="ConA-like_dom_sf"/>
</dbReference>
<proteinExistence type="predicted"/>
<dbReference type="EMBL" id="JELY01003576">
    <property type="protein sequence ID" value="KYF47813.1"/>
    <property type="molecule type" value="Genomic_DNA"/>
</dbReference>
<evidence type="ECO:0000313" key="2">
    <source>
        <dbReference type="Proteomes" id="UP000075420"/>
    </source>
</evidence>
<dbReference type="Pfam" id="PF07081">
    <property type="entry name" value="DUF1349"/>
    <property type="match status" value="1"/>
</dbReference>
<organism evidence="1 2">
    <name type="scientific">Sorangium cellulosum</name>
    <name type="common">Polyangium cellulosum</name>
    <dbReference type="NCBI Taxonomy" id="56"/>
    <lineage>
        <taxon>Bacteria</taxon>
        <taxon>Pseudomonadati</taxon>
        <taxon>Myxococcota</taxon>
        <taxon>Polyangia</taxon>
        <taxon>Polyangiales</taxon>
        <taxon>Polyangiaceae</taxon>
        <taxon>Sorangium</taxon>
    </lineage>
</organism>
<sequence length="233" mass="24500">MQGEASVGGPVFLAALPTPLRWEVPATSWSVGKGSCLTVTAGGKTDLFLDPERAGGVLNAPRLLGTPQGDFLASARVAVGFSAARDAGALVLWAHERAWAKLGFELSPERAPTVVSVVTRGRSEERRSFTVAAGHVWLRASRLGRTCAFHASTDGATWQLVRSFSLGITMELSVGFSAQSPAGDGCTAVFDDIRFTPRRHGDLRSGYALDDALARAGQMPPFAAAAAPLTHVL</sequence>
<comment type="caution">
    <text evidence="1">The sequence shown here is derived from an EMBL/GenBank/DDBJ whole genome shotgun (WGS) entry which is preliminary data.</text>
</comment>
<evidence type="ECO:0008006" key="3">
    <source>
        <dbReference type="Google" id="ProtNLM"/>
    </source>
</evidence>
<protein>
    <recommendedName>
        <fullName evidence="3">DUF1349 domain-containing protein</fullName>
    </recommendedName>
</protein>
<dbReference type="PANTHER" id="PTHR35332">
    <property type="entry name" value="REGULATION OF ENOLASE PROTEIN 1"/>
    <property type="match status" value="1"/>
</dbReference>
<dbReference type="InterPro" id="IPR009784">
    <property type="entry name" value="DUF1349"/>
</dbReference>
<dbReference type="Gene3D" id="2.60.120.200">
    <property type="match status" value="1"/>
</dbReference>
<dbReference type="SUPFAM" id="SSF49899">
    <property type="entry name" value="Concanavalin A-like lectins/glucanases"/>
    <property type="match status" value="1"/>
</dbReference>
<accession>A0A150NZP5</accession>
<reference evidence="1 2" key="1">
    <citation type="submission" date="2014-02" db="EMBL/GenBank/DDBJ databases">
        <title>The small core and large imbalanced accessory genome model reveals a collaborative survival strategy of Sorangium cellulosum strains in nature.</title>
        <authorList>
            <person name="Han K."/>
            <person name="Peng R."/>
            <person name="Blom J."/>
            <person name="Li Y.-Z."/>
        </authorList>
    </citation>
    <scope>NUCLEOTIDE SEQUENCE [LARGE SCALE GENOMIC DNA]</scope>
    <source>
        <strain evidence="1 2">So0157-25</strain>
    </source>
</reference>
<dbReference type="Proteomes" id="UP000075420">
    <property type="component" value="Unassembled WGS sequence"/>
</dbReference>
<evidence type="ECO:0000313" key="1">
    <source>
        <dbReference type="EMBL" id="KYF47813.1"/>
    </source>
</evidence>
<dbReference type="PANTHER" id="PTHR35332:SF2">
    <property type="entry name" value="REGULATION OF ENOLASE PROTEIN 1"/>
    <property type="match status" value="1"/>
</dbReference>
<dbReference type="AlphaFoldDB" id="A0A150NZP5"/>
<gene>
    <name evidence="1" type="ORF">BE08_44410</name>
</gene>
<name>A0A150NZP5_SORCE</name>